<reference evidence="1 2" key="1">
    <citation type="submission" date="2020-07" db="EMBL/GenBank/DDBJ databases">
        <title>Taxonomic proposal: Crassvirales, a new order of highly abundant and diverse bacterial viruses.</title>
        <authorList>
            <person name="Shkoporov A.N."/>
            <person name="Stockdale S.R."/>
            <person name="Guerin E."/>
            <person name="Ross R.P."/>
            <person name="Hill C."/>
        </authorList>
    </citation>
    <scope>NUCLEOTIDE SEQUENCE [LARGE SCALE GENOMIC DNA]</scope>
</reference>
<name>A0A7M1RY95_9CAUD</name>
<accession>A0A7M1RY95</accession>
<dbReference type="GeneID" id="65129802"/>
<sequence length="76" mass="8755">MKYVIVTKNWLIAKGFTIQPNWRSNIAGTKYIIHLEHVEPVLTSSDNIKSYDFDSQELITILNSSEWVKTEENGAQ</sequence>
<proteinExistence type="predicted"/>
<dbReference type="Proteomes" id="UP000593627">
    <property type="component" value="Segment"/>
</dbReference>
<evidence type="ECO:0000313" key="1">
    <source>
        <dbReference type="EMBL" id="QOR59256.1"/>
    </source>
</evidence>
<dbReference type="KEGG" id="vg:65129802"/>
<organism evidence="1 2">
    <name type="scientific">uncultured phage cr112_1</name>
    <dbReference type="NCBI Taxonomy" id="2772072"/>
    <lineage>
        <taxon>Viruses</taxon>
        <taxon>Duplodnaviria</taxon>
        <taxon>Heunggongvirae</taxon>
        <taxon>Uroviricota</taxon>
        <taxon>Caudoviricetes</taxon>
        <taxon>Crassvirales</taxon>
        <taxon>Steigviridae</taxon>
        <taxon>Asinivirinae</taxon>
        <taxon>Kehishuvirus</taxon>
        <taxon>Kehishuvirus splanchnicus</taxon>
    </lineage>
</organism>
<dbReference type="RefSeq" id="YP_010111414.1">
    <property type="nucleotide sequence ID" value="NC_055881.1"/>
</dbReference>
<evidence type="ECO:0000313" key="2">
    <source>
        <dbReference type="Proteomes" id="UP000593627"/>
    </source>
</evidence>
<dbReference type="EMBL" id="MT774388">
    <property type="protein sequence ID" value="QOR59256.1"/>
    <property type="molecule type" value="Genomic_DNA"/>
</dbReference>
<protein>
    <submittedName>
        <fullName evidence="1">Uncharacterized protein</fullName>
    </submittedName>
</protein>
<keyword evidence="2" id="KW-1185">Reference proteome</keyword>